<evidence type="ECO:0000313" key="2">
    <source>
        <dbReference type="EMBL" id="KAF9886743.1"/>
    </source>
</evidence>
<protein>
    <submittedName>
        <fullName evidence="2">Williams Beuren syndrome chromosome region 27</fullName>
    </submittedName>
</protein>
<evidence type="ECO:0000259" key="1">
    <source>
        <dbReference type="Pfam" id="PF13649"/>
    </source>
</evidence>
<dbReference type="InterPro" id="IPR041698">
    <property type="entry name" value="Methyltransf_25"/>
</dbReference>
<evidence type="ECO:0000313" key="3">
    <source>
        <dbReference type="Proteomes" id="UP001194746"/>
    </source>
</evidence>
<accession>A0AAD4CJ64</accession>
<dbReference type="Gene3D" id="3.40.50.150">
    <property type="entry name" value="Vaccinia Virus protein VP39"/>
    <property type="match status" value="1"/>
</dbReference>
<name>A0AAD4CJ64_ASPNN</name>
<dbReference type="EMBL" id="VCAU01000072">
    <property type="protein sequence ID" value="KAF9886743.1"/>
    <property type="molecule type" value="Genomic_DNA"/>
</dbReference>
<keyword evidence="3" id="KW-1185">Reference proteome</keyword>
<sequence>MAHLSNNNAAHLNKHFEQAYALSGTSEAQTLYNEWAGAYDKDLDATGYASPRRGVEAVIKNLSSASPDQLKILDAGCGTGLVGVSLAQSSLVGRFVLDGVDLSAGMLAVARTKGMYQGLETANLNERIDKLDGSYDVVLCVGTLTKGHVGPKVLAEFARLTAPSGLIVATVLDEVYETGGFKAEIEQLRDGGAVQIVSTEEFGVLEEANTGGRMVVLKKI</sequence>
<dbReference type="SUPFAM" id="SSF53335">
    <property type="entry name" value="S-adenosyl-L-methionine-dependent methyltransferases"/>
    <property type="match status" value="1"/>
</dbReference>
<reference evidence="2" key="2">
    <citation type="submission" date="2020-02" db="EMBL/GenBank/DDBJ databases">
        <authorList>
            <person name="Gilchrist C.L.M."/>
            <person name="Chooi Y.-H."/>
        </authorList>
    </citation>
    <scope>NUCLEOTIDE SEQUENCE</scope>
    <source>
        <strain evidence="2">MST-FP2251</strain>
    </source>
</reference>
<comment type="caution">
    <text evidence="2">The sequence shown here is derived from an EMBL/GenBank/DDBJ whole genome shotgun (WGS) entry which is preliminary data.</text>
</comment>
<dbReference type="Proteomes" id="UP001194746">
    <property type="component" value="Unassembled WGS sequence"/>
</dbReference>
<dbReference type="GO" id="GO:0008168">
    <property type="term" value="F:methyltransferase activity"/>
    <property type="evidence" value="ECO:0007669"/>
    <property type="project" value="TreeGrafter"/>
</dbReference>
<dbReference type="Pfam" id="PF13649">
    <property type="entry name" value="Methyltransf_25"/>
    <property type="match status" value="1"/>
</dbReference>
<dbReference type="AlphaFoldDB" id="A0AAD4CJ64"/>
<dbReference type="PANTHER" id="PTHR42912">
    <property type="entry name" value="METHYLTRANSFERASE"/>
    <property type="match status" value="1"/>
</dbReference>
<dbReference type="InterPro" id="IPR029063">
    <property type="entry name" value="SAM-dependent_MTases_sf"/>
</dbReference>
<dbReference type="CDD" id="cd02440">
    <property type="entry name" value="AdoMet_MTases"/>
    <property type="match status" value="1"/>
</dbReference>
<proteinExistence type="predicted"/>
<organism evidence="2 3">
    <name type="scientific">Aspergillus nanangensis</name>
    <dbReference type="NCBI Taxonomy" id="2582783"/>
    <lineage>
        <taxon>Eukaryota</taxon>
        <taxon>Fungi</taxon>
        <taxon>Dikarya</taxon>
        <taxon>Ascomycota</taxon>
        <taxon>Pezizomycotina</taxon>
        <taxon>Eurotiomycetes</taxon>
        <taxon>Eurotiomycetidae</taxon>
        <taxon>Eurotiales</taxon>
        <taxon>Aspergillaceae</taxon>
        <taxon>Aspergillus</taxon>
        <taxon>Aspergillus subgen. Circumdati</taxon>
    </lineage>
</organism>
<dbReference type="InterPro" id="IPR050508">
    <property type="entry name" value="Methyltransf_Superfamily"/>
</dbReference>
<reference evidence="2" key="1">
    <citation type="journal article" date="2019" name="Beilstein J. Org. Chem.">
        <title>Nanangenines: drimane sesquiterpenoids as the dominant metabolite cohort of a novel Australian fungus, Aspergillus nanangensis.</title>
        <authorList>
            <person name="Lacey H.J."/>
            <person name="Gilchrist C.L.M."/>
            <person name="Crombie A."/>
            <person name="Kalaitzis J.A."/>
            <person name="Vuong D."/>
            <person name="Rutledge P.J."/>
            <person name="Turner P."/>
            <person name="Pitt J.I."/>
            <person name="Lacey E."/>
            <person name="Chooi Y.H."/>
            <person name="Piggott A.M."/>
        </authorList>
    </citation>
    <scope>NUCLEOTIDE SEQUENCE</scope>
    <source>
        <strain evidence="2">MST-FP2251</strain>
    </source>
</reference>
<gene>
    <name evidence="2" type="primary">WBSCR27</name>
    <name evidence="2" type="ORF">FE257_011120</name>
</gene>
<feature type="domain" description="Methyltransferase" evidence="1">
    <location>
        <begin position="72"/>
        <end position="165"/>
    </location>
</feature>